<keyword evidence="5 9" id="KW-0479">Metal-binding</keyword>
<dbReference type="InterPro" id="IPR041460">
    <property type="entry name" value="Molybdopterin_N"/>
</dbReference>
<dbReference type="InterPro" id="IPR006311">
    <property type="entry name" value="TAT_signal"/>
</dbReference>
<dbReference type="Gene3D" id="3.90.55.10">
    <property type="entry name" value="Dimethylsulfoxide Reductase, domain 3"/>
    <property type="match status" value="1"/>
</dbReference>
<feature type="domain" description="Molybdopterin oxidoreductase" evidence="10">
    <location>
        <begin position="88"/>
        <end position="553"/>
    </location>
</feature>
<dbReference type="GO" id="GO:0043546">
    <property type="term" value="F:molybdopterin cofactor binding"/>
    <property type="evidence" value="ECO:0007669"/>
    <property type="project" value="InterPro"/>
</dbReference>
<feature type="binding site" evidence="9">
    <location>
        <position position="360"/>
    </location>
    <ligand>
        <name>Mo-bis(molybdopterin guanine dinucleotide)</name>
        <dbReference type="ChEBI" id="CHEBI:60539"/>
    </ligand>
</feature>
<dbReference type="Pfam" id="PF00384">
    <property type="entry name" value="Molybdopterin"/>
    <property type="match status" value="1"/>
</dbReference>
<dbReference type="EC" id="1.7.2.3" evidence="3"/>
<feature type="binding site" evidence="9">
    <location>
        <position position="150"/>
    </location>
    <ligand>
        <name>Mo-bis(molybdopterin guanine dinucleotide)</name>
        <dbReference type="ChEBI" id="CHEBI:60539"/>
    </ligand>
</feature>
<dbReference type="InterPro" id="IPR006656">
    <property type="entry name" value="Mopterin_OxRdtase"/>
</dbReference>
<dbReference type="CDD" id="cd02769">
    <property type="entry name" value="MopB_DMSOR-BSOR-TMAOR"/>
    <property type="match status" value="1"/>
</dbReference>
<reference evidence="13 14" key="1">
    <citation type="submission" date="2018-11" db="EMBL/GenBank/DDBJ databases">
        <title>Deinococcus shelandsis sp. nov., isolated from South Shetland Islands soil of Antarctica.</title>
        <authorList>
            <person name="Tian J."/>
        </authorList>
    </citation>
    <scope>NUCLEOTIDE SEQUENCE [LARGE SCALE GENOMIC DNA]</scope>
    <source>
        <strain evidence="13 14">S14-83T</strain>
    </source>
</reference>
<dbReference type="FunFam" id="3.40.228.10:FF:000003">
    <property type="entry name" value="Biotin sulfoxide reductase 2"/>
    <property type="match status" value="1"/>
</dbReference>
<keyword evidence="8" id="KW-0560">Oxidoreductase</keyword>
<feature type="binding site" evidence="9">
    <location>
        <position position="513"/>
    </location>
    <ligand>
        <name>Mo-bis(molybdopterin guanine dinucleotide)</name>
        <dbReference type="ChEBI" id="CHEBI:60539"/>
    </ligand>
</feature>
<dbReference type="Pfam" id="PF18364">
    <property type="entry name" value="Molybdopterin_N"/>
    <property type="match status" value="1"/>
</dbReference>
<dbReference type="InterPro" id="IPR006657">
    <property type="entry name" value="MoPterin_dinucl-bd_dom"/>
</dbReference>
<dbReference type="KEGG" id="dph:EHF33_15035"/>
<dbReference type="InterPro" id="IPR006658">
    <property type="entry name" value="BisC"/>
</dbReference>
<sequence length="811" mass="89525">MSDSKLSRRDFVKLSAVTGGGAALSTSSLQRIAPFARQNYTRLTANHWGVFTAEVKNGKFVRAVPFARDVQPSAMLQAMPGRAYSETRVRYPMVRASFLKNGHKADRSLRGKEKFVRVSWDQALDLVASEIKRVKAGTGNKSIFTGSYGWHDTGAINNPRTLLTRMMKKYGGSVGGLGDYSTAASQVIMPHVLGTLEVYEQQTSWDSILANTKLVVLWGADLLKTNQIGWAPADHYAYEGVSRLRKSGIEVICINPLRTETAKTLKAEWVAVRPQTDVALMLGMAHTLYQQGKYSKDFIENYTVGFDQFLGYLTGKTDGVPKNAEWAAKITDIPAKKITELALKMADKRTMLMSGWAVQRAQHGEQVHWMLVTLASMIGQIGLPGGGFGLSYHYDNGGSLTAKAPALSGISSGELVGAAWPAQDTKNIPVARAAEMLLNPGATFNYNGKAYTYPDIHLVYWAGGNPMHHHYDRNRVVKAWRSKPETIIIQDPFWTATAKMADIVLPASTTFEREDITQVGSYSQKMILVMQKVIDPLYESKSDYWIFSEISKRLGFGKEFTEGRSEAQWVEFLYNDAKKQADAQKIPMPPFDEFSKKGYVEFAPEADAKNFVRFADFRKDPEANPLGTPSGKIEIYSQTIEGFHYASCPPHPTWMEPAEWLGAAKAEQYPLQLLSPHPAHRLHSQLDNTAFRQTYEVAGREPITLHPADASARGIKSGDVVRVFNDRGQALAGAVVSDEVRRGAVVFHEGGWYDPADHSDNPLCKHGDVNTLTLDIGTSDLAQGGSANTALVQLERYKGTPPAVTAFNNPV</sequence>
<evidence type="ECO:0000256" key="7">
    <source>
        <dbReference type="ARBA" id="ARBA00022764"/>
    </source>
</evidence>
<feature type="binding site" evidence="9">
    <location>
        <position position="465"/>
    </location>
    <ligand>
        <name>Mo-bis(molybdopterin guanine dinucleotide)</name>
        <dbReference type="ChEBI" id="CHEBI:60539"/>
    </ligand>
</feature>
<dbReference type="SUPFAM" id="SSF50692">
    <property type="entry name" value="ADC-like"/>
    <property type="match status" value="1"/>
</dbReference>
<evidence type="ECO:0000256" key="8">
    <source>
        <dbReference type="ARBA" id="ARBA00023002"/>
    </source>
</evidence>
<evidence type="ECO:0000259" key="11">
    <source>
        <dbReference type="Pfam" id="PF01568"/>
    </source>
</evidence>
<dbReference type="Gene3D" id="2.40.40.20">
    <property type="match status" value="1"/>
</dbReference>
<dbReference type="Proteomes" id="UP000276417">
    <property type="component" value="Chromosome 2"/>
</dbReference>
<dbReference type="OrthoDB" id="9805142at2"/>
<keyword evidence="6" id="KW-0732">Signal</keyword>
<dbReference type="NCBIfam" id="TIGR00509">
    <property type="entry name" value="bisC_fam"/>
    <property type="match status" value="1"/>
</dbReference>
<dbReference type="RefSeq" id="WP_124873636.1">
    <property type="nucleotide sequence ID" value="NZ_CP034184.1"/>
</dbReference>
<dbReference type="Gene3D" id="3.40.50.740">
    <property type="match status" value="1"/>
</dbReference>
<protein>
    <recommendedName>
        <fullName evidence="3">trimethylamine-N-oxide reductase</fullName>
        <ecNumber evidence="3">1.7.2.3</ecNumber>
    </recommendedName>
</protein>
<evidence type="ECO:0000259" key="12">
    <source>
        <dbReference type="Pfam" id="PF18364"/>
    </source>
</evidence>
<dbReference type="InterPro" id="IPR006655">
    <property type="entry name" value="Mopterin_OxRdtase_prok_CS"/>
</dbReference>
<dbReference type="GO" id="GO:0030151">
    <property type="term" value="F:molybdenum ion binding"/>
    <property type="evidence" value="ECO:0007669"/>
    <property type="project" value="TreeGrafter"/>
</dbReference>
<dbReference type="InterPro" id="IPR009010">
    <property type="entry name" value="Asp_de-COase-like_dom_sf"/>
</dbReference>
<dbReference type="CDD" id="cd02793">
    <property type="entry name" value="MopB_CT_DMSOR-BSOR-TMAOR"/>
    <property type="match status" value="1"/>
</dbReference>
<dbReference type="GO" id="GO:0050626">
    <property type="term" value="F:trimethylamine-N-oxide reductase (cytochrome c) activity"/>
    <property type="evidence" value="ECO:0007669"/>
    <property type="project" value="UniProtKB-EC"/>
</dbReference>
<dbReference type="Gene3D" id="3.40.228.10">
    <property type="entry name" value="Dimethylsulfoxide Reductase, domain 2"/>
    <property type="match status" value="1"/>
</dbReference>
<keyword evidence="14" id="KW-1185">Reference proteome</keyword>
<feature type="domain" description="Molybdopterin oxidoreductase N-terminal" evidence="12">
    <location>
        <begin position="44"/>
        <end position="84"/>
    </location>
</feature>
<keyword evidence="4 9" id="KW-0500">Molybdenum</keyword>
<evidence type="ECO:0000259" key="10">
    <source>
        <dbReference type="Pfam" id="PF00384"/>
    </source>
</evidence>
<proteinExistence type="inferred from homology"/>
<dbReference type="PROSITE" id="PS51318">
    <property type="entry name" value="TAT"/>
    <property type="match status" value="1"/>
</dbReference>
<dbReference type="InterPro" id="IPR041954">
    <property type="entry name" value="CT_DMSOR/BSOR/TMAOR"/>
</dbReference>
<comment type="cofactor">
    <cofactor evidence="9">
        <name>Mo-bis(molybdopterin guanine dinucleotide)</name>
        <dbReference type="ChEBI" id="CHEBI:60539"/>
    </cofactor>
    <text evidence="9">Binds 1 molybdenum-bis(molybdopterin guanine dinucleotide) (Mo-bis-MGD) cofactor per subunit.</text>
</comment>
<dbReference type="NCBIfam" id="NF011682">
    <property type="entry name" value="PRK15102.1"/>
    <property type="match status" value="1"/>
</dbReference>
<dbReference type="EMBL" id="CP034184">
    <property type="protein sequence ID" value="AZI44214.1"/>
    <property type="molecule type" value="Genomic_DNA"/>
</dbReference>
<dbReference type="PANTHER" id="PTHR43742:SF10">
    <property type="entry name" value="TRIMETHYLAMINE-N-OXIDE REDUCTASE 2"/>
    <property type="match status" value="1"/>
</dbReference>
<evidence type="ECO:0000313" key="14">
    <source>
        <dbReference type="Proteomes" id="UP000276417"/>
    </source>
</evidence>
<organism evidence="13 14">
    <name type="scientific">Deinococcus psychrotolerans</name>
    <dbReference type="NCBI Taxonomy" id="2489213"/>
    <lineage>
        <taxon>Bacteria</taxon>
        <taxon>Thermotogati</taxon>
        <taxon>Deinococcota</taxon>
        <taxon>Deinococci</taxon>
        <taxon>Deinococcales</taxon>
        <taxon>Deinococcaceae</taxon>
        <taxon>Deinococcus</taxon>
    </lineage>
</organism>
<feature type="binding site" evidence="9">
    <location>
        <position position="543"/>
    </location>
    <ligand>
        <name>Mo-bis(molybdopterin guanine dinucleotide)</name>
        <dbReference type="ChEBI" id="CHEBI:60539"/>
    </ligand>
</feature>
<dbReference type="InterPro" id="IPR019546">
    <property type="entry name" value="TAT_signal_bac_arc"/>
</dbReference>
<accession>A0A3G8YNL6</accession>
<dbReference type="GO" id="GO:0009055">
    <property type="term" value="F:electron transfer activity"/>
    <property type="evidence" value="ECO:0007669"/>
    <property type="project" value="TreeGrafter"/>
</dbReference>
<feature type="binding site" evidence="9">
    <location>
        <position position="469"/>
    </location>
    <ligand>
        <name>Mo-bis(molybdopterin guanine dinucleotide)</name>
        <dbReference type="ChEBI" id="CHEBI:60539"/>
    </ligand>
</feature>
<evidence type="ECO:0000256" key="6">
    <source>
        <dbReference type="ARBA" id="ARBA00022729"/>
    </source>
</evidence>
<dbReference type="AlphaFoldDB" id="A0A3G8YNL6"/>
<evidence type="ECO:0000256" key="3">
    <source>
        <dbReference type="ARBA" id="ARBA00011885"/>
    </source>
</evidence>
<evidence type="ECO:0000256" key="5">
    <source>
        <dbReference type="ARBA" id="ARBA00022723"/>
    </source>
</evidence>
<evidence type="ECO:0000256" key="2">
    <source>
        <dbReference type="ARBA" id="ARBA00010312"/>
    </source>
</evidence>
<dbReference type="PANTHER" id="PTHR43742">
    <property type="entry name" value="TRIMETHYLAMINE-N-OXIDE REDUCTASE"/>
    <property type="match status" value="1"/>
</dbReference>
<name>A0A3G8YNL6_9DEIO</name>
<dbReference type="Pfam" id="PF01568">
    <property type="entry name" value="Molydop_binding"/>
    <property type="match status" value="1"/>
</dbReference>
<evidence type="ECO:0000256" key="1">
    <source>
        <dbReference type="ARBA" id="ARBA00004418"/>
    </source>
</evidence>
<evidence type="ECO:0000313" key="13">
    <source>
        <dbReference type="EMBL" id="AZI44214.1"/>
    </source>
</evidence>
<dbReference type="GO" id="GO:0009061">
    <property type="term" value="P:anaerobic respiration"/>
    <property type="evidence" value="ECO:0007669"/>
    <property type="project" value="TreeGrafter"/>
</dbReference>
<gene>
    <name evidence="13" type="primary">torA</name>
    <name evidence="13" type="ORF">EHF33_15035</name>
</gene>
<keyword evidence="7" id="KW-0574">Periplasm</keyword>
<dbReference type="InterPro" id="IPR050612">
    <property type="entry name" value="Prok_Mopterin_Oxidored"/>
</dbReference>
<dbReference type="PROSITE" id="PS00490">
    <property type="entry name" value="MOLYBDOPTERIN_PROK_2"/>
    <property type="match status" value="1"/>
</dbReference>
<comment type="subcellular location">
    <subcellularLocation>
        <location evidence="1">Periplasm</location>
    </subcellularLocation>
</comment>
<dbReference type="FunFam" id="2.40.40.20:FF:000009">
    <property type="entry name" value="Biotin sulfoxide reductase 2"/>
    <property type="match status" value="1"/>
</dbReference>
<feature type="domain" description="Molybdopterin dinucleotide-binding" evidence="11">
    <location>
        <begin position="671"/>
        <end position="789"/>
    </location>
</feature>
<comment type="similarity">
    <text evidence="2">Belongs to the prokaryotic molybdopterin-containing oxidoreductase family.</text>
</comment>
<evidence type="ECO:0000256" key="4">
    <source>
        <dbReference type="ARBA" id="ARBA00022505"/>
    </source>
</evidence>
<dbReference type="GO" id="GO:0030288">
    <property type="term" value="C:outer membrane-bounded periplasmic space"/>
    <property type="evidence" value="ECO:0007669"/>
    <property type="project" value="TreeGrafter"/>
</dbReference>
<dbReference type="NCBIfam" id="TIGR01409">
    <property type="entry name" value="TAT_signal_seq"/>
    <property type="match status" value="1"/>
</dbReference>
<dbReference type="SUPFAM" id="SSF53706">
    <property type="entry name" value="Formate dehydrogenase/DMSO reductase, domains 1-3"/>
    <property type="match status" value="1"/>
</dbReference>
<feature type="binding site" evidence="9">
    <location>
        <position position="770"/>
    </location>
    <ligand>
        <name>Mo-bis(molybdopterin guanine dinucleotide)</name>
        <dbReference type="ChEBI" id="CHEBI:60539"/>
    </ligand>
</feature>
<evidence type="ECO:0000256" key="9">
    <source>
        <dbReference type="PIRSR" id="PIRSR606658-1"/>
    </source>
</evidence>